<protein>
    <submittedName>
        <fullName evidence="2">Uncharacterized protein</fullName>
    </submittedName>
</protein>
<dbReference type="AlphaFoldDB" id="A0A285EDZ8"/>
<evidence type="ECO:0000256" key="1">
    <source>
        <dbReference type="SAM" id="MobiDB-lite"/>
    </source>
</evidence>
<feature type="region of interest" description="Disordered" evidence="1">
    <location>
        <begin position="1"/>
        <end position="20"/>
    </location>
</feature>
<dbReference type="EMBL" id="OBDO01000007">
    <property type="protein sequence ID" value="SNX97372.1"/>
    <property type="molecule type" value="Genomic_DNA"/>
</dbReference>
<sequence length="202" mass="21996">MHQTNWPPDVSDDEIRRMGPPENEIPVALQRNVVMARTDDVGLALLGLRVHSTGVLFDLIVRVRPSSSLVRGRGLGELTWEYGPGGARFLVGVELADGRRASSVPGVGSEDVSFDLVAGSSADLTIDQSWWLHPLPPEGSLHLVVRCPDLGIPETVTEVDATAIRQAAGRVVELWPWERPGWEEPEAAAPADLPGDSWFARR</sequence>
<accession>A0A285EDZ8</accession>
<name>A0A285EDZ8_9ACTN</name>
<reference evidence="2 3" key="1">
    <citation type="submission" date="2017-09" db="EMBL/GenBank/DDBJ databases">
        <authorList>
            <person name="Ehlers B."/>
            <person name="Leendertz F.H."/>
        </authorList>
    </citation>
    <scope>NUCLEOTIDE SEQUENCE [LARGE SCALE GENOMIC DNA]</scope>
    <source>
        <strain evidence="2 3">DSM 46844</strain>
    </source>
</reference>
<dbReference type="Proteomes" id="UP000219514">
    <property type="component" value="Unassembled WGS sequence"/>
</dbReference>
<dbReference type="RefSeq" id="WP_097207356.1">
    <property type="nucleotide sequence ID" value="NZ_JACHXB010000006.1"/>
</dbReference>
<dbReference type="OrthoDB" id="5186655at2"/>
<gene>
    <name evidence="2" type="ORF">SAMN06893097_10712</name>
</gene>
<evidence type="ECO:0000313" key="2">
    <source>
        <dbReference type="EMBL" id="SNX97372.1"/>
    </source>
</evidence>
<evidence type="ECO:0000313" key="3">
    <source>
        <dbReference type="Proteomes" id="UP000219514"/>
    </source>
</evidence>
<keyword evidence="3" id="KW-1185">Reference proteome</keyword>
<proteinExistence type="predicted"/>
<organism evidence="2 3">
    <name type="scientific">Geodermatophilus sabuli</name>
    <dbReference type="NCBI Taxonomy" id="1564158"/>
    <lineage>
        <taxon>Bacteria</taxon>
        <taxon>Bacillati</taxon>
        <taxon>Actinomycetota</taxon>
        <taxon>Actinomycetes</taxon>
        <taxon>Geodermatophilales</taxon>
        <taxon>Geodermatophilaceae</taxon>
        <taxon>Geodermatophilus</taxon>
    </lineage>
</organism>